<dbReference type="AlphaFoldDB" id="A0A1H9R7U0"/>
<gene>
    <name evidence="13" type="ORF">SAMN04487958_102271</name>
</gene>
<comment type="subcellular location">
    <subcellularLocation>
        <location evidence="1">Cell outer membrane</location>
        <topology evidence="1">Multi-pass membrane protein</topology>
    </subcellularLocation>
</comment>
<evidence type="ECO:0000256" key="9">
    <source>
        <dbReference type="ARBA" id="ARBA00023136"/>
    </source>
</evidence>
<dbReference type="Gene3D" id="2.40.160.10">
    <property type="entry name" value="Porin"/>
    <property type="match status" value="1"/>
</dbReference>
<protein>
    <submittedName>
        <fullName evidence="13">Outer membrane protein (Porin)</fullName>
    </submittedName>
</protein>
<keyword evidence="14" id="KW-1185">Reference proteome</keyword>
<dbReference type="InterPro" id="IPR050298">
    <property type="entry name" value="Gram-neg_bact_OMP"/>
</dbReference>
<feature type="chain" id="PRO_5011469067" evidence="11">
    <location>
        <begin position="23"/>
        <end position="384"/>
    </location>
</feature>
<evidence type="ECO:0000256" key="1">
    <source>
        <dbReference type="ARBA" id="ARBA00004571"/>
    </source>
</evidence>
<keyword evidence="3" id="KW-0813">Transport</keyword>
<keyword evidence="9" id="KW-0472">Membrane</keyword>
<evidence type="ECO:0000256" key="3">
    <source>
        <dbReference type="ARBA" id="ARBA00022448"/>
    </source>
</evidence>
<keyword evidence="8" id="KW-0626">Porin</keyword>
<evidence type="ECO:0000256" key="11">
    <source>
        <dbReference type="SAM" id="SignalP"/>
    </source>
</evidence>
<dbReference type="Proteomes" id="UP000198505">
    <property type="component" value="Unassembled WGS sequence"/>
</dbReference>
<evidence type="ECO:0000256" key="10">
    <source>
        <dbReference type="ARBA" id="ARBA00023237"/>
    </source>
</evidence>
<evidence type="ECO:0000256" key="6">
    <source>
        <dbReference type="ARBA" id="ARBA00022729"/>
    </source>
</evidence>
<dbReference type="PANTHER" id="PTHR34501">
    <property type="entry name" value="PROTEIN YDDL-RELATED"/>
    <property type="match status" value="1"/>
</dbReference>
<dbReference type="GO" id="GO:0006811">
    <property type="term" value="P:monoatomic ion transport"/>
    <property type="evidence" value="ECO:0007669"/>
    <property type="project" value="UniProtKB-KW"/>
</dbReference>
<keyword evidence="10" id="KW-0998">Cell outer membrane</keyword>
<feature type="domain" description="Porin" evidence="12">
    <location>
        <begin position="7"/>
        <end position="360"/>
    </location>
</feature>
<keyword evidence="6 11" id="KW-0732">Signal</keyword>
<name>A0A1H9R7U0_9GAMM</name>
<dbReference type="SUPFAM" id="SSF56935">
    <property type="entry name" value="Porins"/>
    <property type="match status" value="1"/>
</dbReference>
<proteinExistence type="predicted"/>
<evidence type="ECO:0000256" key="2">
    <source>
        <dbReference type="ARBA" id="ARBA00011233"/>
    </source>
</evidence>
<evidence type="ECO:0000313" key="13">
    <source>
        <dbReference type="EMBL" id="SER68782.1"/>
    </source>
</evidence>
<evidence type="ECO:0000256" key="7">
    <source>
        <dbReference type="ARBA" id="ARBA00023065"/>
    </source>
</evidence>
<dbReference type="STRING" id="416874.SAMN04487958_102271"/>
<dbReference type="InterPro" id="IPR023614">
    <property type="entry name" value="Porin_dom_sf"/>
</dbReference>
<dbReference type="PANTHER" id="PTHR34501:SF9">
    <property type="entry name" value="MAJOR OUTER MEMBRANE PROTEIN P.IA"/>
    <property type="match status" value="1"/>
</dbReference>
<organism evidence="13 14">
    <name type="scientific">Vreelandella subterranea</name>
    <dbReference type="NCBI Taxonomy" id="416874"/>
    <lineage>
        <taxon>Bacteria</taxon>
        <taxon>Pseudomonadati</taxon>
        <taxon>Pseudomonadota</taxon>
        <taxon>Gammaproteobacteria</taxon>
        <taxon>Oceanospirillales</taxon>
        <taxon>Halomonadaceae</taxon>
        <taxon>Vreelandella</taxon>
    </lineage>
</organism>
<dbReference type="GO" id="GO:0046930">
    <property type="term" value="C:pore complex"/>
    <property type="evidence" value="ECO:0007669"/>
    <property type="project" value="UniProtKB-KW"/>
</dbReference>
<evidence type="ECO:0000259" key="12">
    <source>
        <dbReference type="Pfam" id="PF13609"/>
    </source>
</evidence>
<accession>A0A1H9R7U0</accession>
<sequence>MKKTLLATAVIGALGASAAAQAATVYDQDGTSLNIYGRLAYAVQTGNTGGTQETGYKDDGSEFNDLGSRFGFIADHQVTRDLSVFARMELRGAGDARNNDGFDTVRNTYVGVDSNSFGKVTVGNFDNVYYQSGGVMFDVPEASGAALLGGFGNIGSHGDSIAYSTPNLEGFRAHLQAKHLSGNATEQEIRDVNGNLVDVALYNDGSEFDRGQDNSSTVTMSAAVDYTWQDLYVSVAYNQAKDVSDRGAAYDNGQGALPAGEDLMGIFASYNFTPEFLVRAKYEEVTDVNSDLGSNSSAIESIAGLGATFDYGMGDIYGDYYRVSTVGSEVDSRNQWVVGASYRFSEPMYVFAEVAEFDADFSGDQQINELNDDTLTTLGVRYDF</sequence>
<evidence type="ECO:0000256" key="4">
    <source>
        <dbReference type="ARBA" id="ARBA00022452"/>
    </source>
</evidence>
<dbReference type="Pfam" id="PF13609">
    <property type="entry name" value="Porin_4"/>
    <property type="match status" value="1"/>
</dbReference>
<dbReference type="GO" id="GO:0015288">
    <property type="term" value="F:porin activity"/>
    <property type="evidence" value="ECO:0007669"/>
    <property type="project" value="UniProtKB-KW"/>
</dbReference>
<dbReference type="RefSeq" id="WP_092825553.1">
    <property type="nucleotide sequence ID" value="NZ_FOGS01000002.1"/>
</dbReference>
<dbReference type="InterPro" id="IPR033900">
    <property type="entry name" value="Gram_neg_porin_domain"/>
</dbReference>
<dbReference type="GO" id="GO:0009279">
    <property type="term" value="C:cell outer membrane"/>
    <property type="evidence" value="ECO:0007669"/>
    <property type="project" value="UniProtKB-SubCell"/>
</dbReference>
<feature type="signal peptide" evidence="11">
    <location>
        <begin position="1"/>
        <end position="22"/>
    </location>
</feature>
<keyword evidence="5" id="KW-0812">Transmembrane</keyword>
<dbReference type="CDD" id="cd00342">
    <property type="entry name" value="gram_neg_porins"/>
    <property type="match status" value="1"/>
</dbReference>
<evidence type="ECO:0000313" key="14">
    <source>
        <dbReference type="Proteomes" id="UP000198505"/>
    </source>
</evidence>
<reference evidence="14" key="1">
    <citation type="submission" date="2016-10" db="EMBL/GenBank/DDBJ databases">
        <authorList>
            <person name="Varghese N."/>
            <person name="Submissions S."/>
        </authorList>
    </citation>
    <scope>NUCLEOTIDE SEQUENCE [LARGE SCALE GENOMIC DNA]</scope>
    <source>
        <strain evidence="14">CGMCC 1.6495</strain>
    </source>
</reference>
<comment type="subunit">
    <text evidence="2">Homotrimer.</text>
</comment>
<evidence type="ECO:0000256" key="8">
    <source>
        <dbReference type="ARBA" id="ARBA00023114"/>
    </source>
</evidence>
<keyword evidence="7" id="KW-0406">Ion transport</keyword>
<keyword evidence="4" id="KW-1134">Transmembrane beta strand</keyword>
<dbReference type="EMBL" id="FOGS01000002">
    <property type="protein sequence ID" value="SER68782.1"/>
    <property type="molecule type" value="Genomic_DNA"/>
</dbReference>
<evidence type="ECO:0000256" key="5">
    <source>
        <dbReference type="ARBA" id="ARBA00022692"/>
    </source>
</evidence>